<dbReference type="PANTHER" id="PTHR12419">
    <property type="entry name" value="OTU DOMAIN CONTAINING PROTEIN"/>
    <property type="match status" value="1"/>
</dbReference>
<dbReference type="AlphaFoldDB" id="A0AAD1XCZ3"/>
<organism evidence="3 4">
    <name type="scientific">Euplotes crassus</name>
    <dbReference type="NCBI Taxonomy" id="5936"/>
    <lineage>
        <taxon>Eukaryota</taxon>
        <taxon>Sar</taxon>
        <taxon>Alveolata</taxon>
        <taxon>Ciliophora</taxon>
        <taxon>Intramacronucleata</taxon>
        <taxon>Spirotrichea</taxon>
        <taxon>Hypotrichia</taxon>
        <taxon>Euplotida</taxon>
        <taxon>Euplotidae</taxon>
        <taxon>Moneuplotes</taxon>
    </lineage>
</organism>
<gene>
    <name evidence="3" type="ORF">ECRASSUSDP1_LOCUS8553</name>
</gene>
<feature type="domain" description="OTU" evidence="2">
    <location>
        <begin position="62"/>
        <end position="186"/>
    </location>
</feature>
<accession>A0AAD1XCZ3</accession>
<feature type="region of interest" description="Disordered" evidence="1">
    <location>
        <begin position="197"/>
        <end position="271"/>
    </location>
</feature>
<dbReference type="SUPFAM" id="SSF54001">
    <property type="entry name" value="Cysteine proteinases"/>
    <property type="match status" value="1"/>
</dbReference>
<dbReference type="Gene3D" id="3.90.70.80">
    <property type="match status" value="1"/>
</dbReference>
<sequence length="447" mass="52293">MGKKGRNKERGNKKEKEKEKRRERHKERMEKKKYKKKKDKQDQQRYLDDMQKFKDELIQYGLRILEVGGDGNCLFRSISDQLEGTQSSHRQYRQDAVDYMVMNKDDFAPFIEDDQTFDDYIDTISEDGEWGGNLELQALSMKYQFNAIVHQLDAPVFALANFDPKAVRTIHLTYHLGEHYNSVRLIDDYSTNEVPMDIPLNLQKDPERLAQHREEEEAKLKENGRKFKRKYEETKIEKEEKSQKNGKNKNRKQNKSSSQEEHKGDDKMGATHPCMIQYANTITGLPEFHLMKDALTEIFGEDGQIEFENIDDMKQLIIQTYADKELEFINSGLGFNSDGEDDKDTEATKETNEEAKEESKSESGFTAEEITKHLKKGEIYTEEGEWRRPPNKNKKCYCKSGRKYKMCCMASDNSRIDHIVNGKDRKKQYMKIEDAEAKDFLASLVTI</sequence>
<dbReference type="Gene3D" id="3.10.450.50">
    <property type="match status" value="1"/>
</dbReference>
<evidence type="ECO:0000313" key="4">
    <source>
        <dbReference type="Proteomes" id="UP001295684"/>
    </source>
</evidence>
<dbReference type="InterPro" id="IPR038765">
    <property type="entry name" value="Papain-like_cys_pep_sf"/>
</dbReference>
<evidence type="ECO:0000259" key="2">
    <source>
        <dbReference type="PROSITE" id="PS50802"/>
    </source>
</evidence>
<dbReference type="Proteomes" id="UP001295684">
    <property type="component" value="Unassembled WGS sequence"/>
</dbReference>
<dbReference type="Pfam" id="PF02338">
    <property type="entry name" value="OTU"/>
    <property type="match status" value="1"/>
</dbReference>
<feature type="region of interest" description="Disordered" evidence="1">
    <location>
        <begin position="1"/>
        <end position="45"/>
    </location>
</feature>
<dbReference type="InterPro" id="IPR050704">
    <property type="entry name" value="Peptidase_C85-like"/>
</dbReference>
<keyword evidence="4" id="KW-1185">Reference proteome</keyword>
<dbReference type="InterPro" id="IPR003323">
    <property type="entry name" value="OTU_dom"/>
</dbReference>
<feature type="compositionally biased region" description="Basic and acidic residues" evidence="1">
    <location>
        <begin position="8"/>
        <end position="30"/>
    </location>
</feature>
<comment type="caution">
    <text evidence="3">The sequence shown here is derived from an EMBL/GenBank/DDBJ whole genome shotgun (WGS) entry which is preliminary data.</text>
</comment>
<feature type="compositionally biased region" description="Basic residues" evidence="1">
    <location>
        <begin position="244"/>
        <end position="254"/>
    </location>
</feature>
<name>A0AAD1XCZ3_EUPCR</name>
<reference evidence="3" key="1">
    <citation type="submission" date="2023-07" db="EMBL/GenBank/DDBJ databases">
        <authorList>
            <consortium name="AG Swart"/>
            <person name="Singh M."/>
            <person name="Singh A."/>
            <person name="Seah K."/>
            <person name="Emmerich C."/>
        </authorList>
    </citation>
    <scope>NUCLEOTIDE SEQUENCE</scope>
    <source>
        <strain evidence="3">DP1</strain>
    </source>
</reference>
<dbReference type="CDD" id="cd22771">
    <property type="entry name" value="OTU_plant_OTU7-like"/>
    <property type="match status" value="1"/>
</dbReference>
<evidence type="ECO:0000256" key="1">
    <source>
        <dbReference type="SAM" id="MobiDB-lite"/>
    </source>
</evidence>
<dbReference type="GO" id="GO:0016579">
    <property type="term" value="P:protein deubiquitination"/>
    <property type="evidence" value="ECO:0007669"/>
    <property type="project" value="TreeGrafter"/>
</dbReference>
<feature type="compositionally biased region" description="Basic and acidic residues" evidence="1">
    <location>
        <begin position="204"/>
        <end position="243"/>
    </location>
</feature>
<dbReference type="PROSITE" id="PS50802">
    <property type="entry name" value="OTU"/>
    <property type="match status" value="1"/>
</dbReference>
<evidence type="ECO:0000313" key="3">
    <source>
        <dbReference type="EMBL" id="CAI2367273.1"/>
    </source>
</evidence>
<feature type="region of interest" description="Disordered" evidence="1">
    <location>
        <begin position="333"/>
        <end position="367"/>
    </location>
</feature>
<feature type="compositionally biased region" description="Basic and acidic residues" evidence="1">
    <location>
        <begin position="258"/>
        <end position="269"/>
    </location>
</feature>
<proteinExistence type="predicted"/>
<dbReference type="GO" id="GO:0004843">
    <property type="term" value="F:cysteine-type deubiquitinase activity"/>
    <property type="evidence" value="ECO:0007669"/>
    <property type="project" value="TreeGrafter"/>
</dbReference>
<dbReference type="EMBL" id="CAMPGE010008371">
    <property type="protein sequence ID" value="CAI2367273.1"/>
    <property type="molecule type" value="Genomic_DNA"/>
</dbReference>
<protein>
    <recommendedName>
        <fullName evidence="2">OTU domain-containing protein</fullName>
    </recommendedName>
</protein>
<feature type="compositionally biased region" description="Basic and acidic residues" evidence="1">
    <location>
        <begin position="345"/>
        <end position="361"/>
    </location>
</feature>